<name>A0A7C0Y224_DESA2</name>
<reference evidence="1" key="1">
    <citation type="journal article" date="2020" name="mSystems">
        <title>Genome- and Community-Level Interaction Insights into Carbon Utilization and Element Cycling Functions of Hydrothermarchaeota in Hydrothermal Sediment.</title>
        <authorList>
            <person name="Zhou Z."/>
            <person name="Liu Y."/>
            <person name="Xu W."/>
            <person name="Pan J."/>
            <person name="Luo Z.H."/>
            <person name="Li M."/>
        </authorList>
    </citation>
    <scope>NUCLEOTIDE SEQUENCE [LARGE SCALE GENOMIC DNA]</scope>
    <source>
        <strain evidence="1">HyVt-233</strain>
    </source>
</reference>
<gene>
    <name evidence="1" type="ORF">ENG63_02225</name>
</gene>
<dbReference type="EMBL" id="DRBS01000085">
    <property type="protein sequence ID" value="HDD43666.1"/>
    <property type="molecule type" value="Genomic_DNA"/>
</dbReference>
<dbReference type="Proteomes" id="UP000886289">
    <property type="component" value="Unassembled WGS sequence"/>
</dbReference>
<comment type="caution">
    <text evidence="1">The sequence shown here is derived from an EMBL/GenBank/DDBJ whole genome shotgun (WGS) entry which is preliminary data.</text>
</comment>
<protein>
    <submittedName>
        <fullName evidence="1">Uncharacterized protein</fullName>
    </submittedName>
</protein>
<proteinExistence type="predicted"/>
<accession>A0A7C0Y224</accession>
<evidence type="ECO:0000313" key="1">
    <source>
        <dbReference type="EMBL" id="HDD43666.1"/>
    </source>
</evidence>
<dbReference type="AlphaFoldDB" id="A0A7C0Y224"/>
<sequence>MHTSTILQEALSYFFDNDKLELSIVLFAIAVERLMKQHLFETDDVLILDKNNSVEHLVRFRRIQSKVTKTTYKQKIEALKEKRENFKTITFDELIKRYDAFFDLQDWRIKALRRLGNLRNNVVHFHDYYINTIDESLFILTEVIPFIREIISEVKDSNRFDEIFTEEVIERLQGREAELTALQEDELNQKIESKKEEYNEMNPDEVESKKQDRIRDIYEDREIIKEDLNCPACANNTFHILKLFDEESEEPEFFYKGICLVCELELNEDELRNINLLDNT</sequence>
<organism evidence="1">
    <name type="scientific">Desulfofervidus auxilii</name>
    <dbReference type="NCBI Taxonomy" id="1621989"/>
    <lineage>
        <taxon>Bacteria</taxon>
        <taxon>Pseudomonadati</taxon>
        <taxon>Thermodesulfobacteriota</taxon>
        <taxon>Candidatus Desulfofervidia</taxon>
        <taxon>Candidatus Desulfofervidales</taxon>
        <taxon>Candidatus Desulfofervidaceae</taxon>
        <taxon>Candidatus Desulfofervidus</taxon>
    </lineage>
</organism>